<name>A0ABW3Q7G2_9BACT</name>
<feature type="signal peptide" evidence="1">
    <location>
        <begin position="1"/>
        <end position="20"/>
    </location>
</feature>
<comment type="caution">
    <text evidence="2">The sequence shown here is derived from an EMBL/GenBank/DDBJ whole genome shotgun (WGS) entry which is preliminary data.</text>
</comment>
<evidence type="ECO:0000256" key="1">
    <source>
        <dbReference type="SAM" id="SignalP"/>
    </source>
</evidence>
<keyword evidence="3" id="KW-1185">Reference proteome</keyword>
<feature type="chain" id="PRO_5047226613" description="DUF3575 domain-containing protein" evidence="1">
    <location>
        <begin position="21"/>
        <end position="205"/>
    </location>
</feature>
<dbReference type="Proteomes" id="UP001597116">
    <property type="component" value="Unassembled WGS sequence"/>
</dbReference>
<accession>A0ABW3Q7G2</accession>
<reference evidence="3" key="1">
    <citation type="journal article" date="2019" name="Int. J. Syst. Evol. Microbiol.">
        <title>The Global Catalogue of Microorganisms (GCM) 10K type strain sequencing project: providing services to taxonomists for standard genome sequencing and annotation.</title>
        <authorList>
            <consortium name="The Broad Institute Genomics Platform"/>
            <consortium name="The Broad Institute Genome Sequencing Center for Infectious Disease"/>
            <person name="Wu L."/>
            <person name="Ma J."/>
        </authorList>
    </citation>
    <scope>NUCLEOTIDE SEQUENCE [LARGE SCALE GENOMIC DNA]</scope>
    <source>
        <strain evidence="3">CCUG 55608</strain>
    </source>
</reference>
<dbReference type="SUPFAM" id="SSF56925">
    <property type="entry name" value="OMPA-like"/>
    <property type="match status" value="1"/>
</dbReference>
<keyword evidence="1" id="KW-0732">Signal</keyword>
<proteinExistence type="predicted"/>
<evidence type="ECO:0008006" key="4">
    <source>
        <dbReference type="Google" id="ProtNLM"/>
    </source>
</evidence>
<dbReference type="EMBL" id="JBHTLP010000008">
    <property type="protein sequence ID" value="MFD1141874.1"/>
    <property type="molecule type" value="Genomic_DNA"/>
</dbReference>
<dbReference type="InterPro" id="IPR011250">
    <property type="entry name" value="OMP/PagP_B-barrel"/>
</dbReference>
<gene>
    <name evidence="2" type="ORF">ACFQ4C_12175</name>
</gene>
<evidence type="ECO:0000313" key="2">
    <source>
        <dbReference type="EMBL" id="MFD1141874.1"/>
    </source>
</evidence>
<sequence length="205" mass="22431">MKTISTLLVIMVLGSRVLLAQSVTTGIGLNGVPLFNRTLELNATWTKSPDHEFFAQGGYTFPTFSSNGNGFQDFNWEGTTRGAYLRLGARAFFNGSDRFRLFLGFHVTNGYLKQNGKNITILNCFTAPCPALESEGQQEKYVLSAGFSGGVRTSITQRLALEVGTQLNAFVGGKPELMDKDSYIPGYGRKPLQAVATLHYILEGK</sequence>
<organism evidence="2 3">
    <name type="scientific">Larkinella insperata</name>
    <dbReference type="NCBI Taxonomy" id="332158"/>
    <lineage>
        <taxon>Bacteria</taxon>
        <taxon>Pseudomonadati</taxon>
        <taxon>Bacteroidota</taxon>
        <taxon>Cytophagia</taxon>
        <taxon>Cytophagales</taxon>
        <taxon>Spirosomataceae</taxon>
        <taxon>Larkinella</taxon>
    </lineage>
</organism>
<protein>
    <recommendedName>
        <fullName evidence="4">DUF3575 domain-containing protein</fullName>
    </recommendedName>
</protein>
<dbReference type="RefSeq" id="WP_265992381.1">
    <property type="nucleotide sequence ID" value="NZ_CP110973.1"/>
</dbReference>
<evidence type="ECO:0000313" key="3">
    <source>
        <dbReference type="Proteomes" id="UP001597116"/>
    </source>
</evidence>